<dbReference type="SUPFAM" id="SSF161098">
    <property type="entry name" value="MetI-like"/>
    <property type="match status" value="1"/>
</dbReference>
<dbReference type="InterPro" id="IPR000515">
    <property type="entry name" value="MetI-like"/>
</dbReference>
<dbReference type="InterPro" id="IPR051204">
    <property type="entry name" value="ABC_transp_perm/SBD"/>
</dbReference>
<evidence type="ECO:0000256" key="6">
    <source>
        <dbReference type="RuleBase" id="RU363032"/>
    </source>
</evidence>
<feature type="domain" description="ABC transmembrane type-1" evidence="7">
    <location>
        <begin position="186"/>
        <end position="381"/>
    </location>
</feature>
<evidence type="ECO:0000256" key="2">
    <source>
        <dbReference type="ARBA" id="ARBA00022448"/>
    </source>
</evidence>
<feature type="transmembrane region" description="Helical" evidence="6">
    <location>
        <begin position="145"/>
        <end position="166"/>
    </location>
</feature>
<dbReference type="GO" id="GO:0055085">
    <property type="term" value="P:transmembrane transport"/>
    <property type="evidence" value="ECO:0007669"/>
    <property type="project" value="InterPro"/>
</dbReference>
<dbReference type="Proteomes" id="UP000182944">
    <property type="component" value="Unassembled WGS sequence"/>
</dbReference>
<evidence type="ECO:0000256" key="1">
    <source>
        <dbReference type="ARBA" id="ARBA00004651"/>
    </source>
</evidence>
<comment type="similarity">
    <text evidence="6">Belongs to the binding-protein-dependent transport system permease family.</text>
</comment>
<feature type="transmembrane region" description="Helical" evidence="6">
    <location>
        <begin position="256"/>
        <end position="277"/>
    </location>
</feature>
<feature type="transmembrane region" description="Helical" evidence="6">
    <location>
        <begin position="16"/>
        <end position="36"/>
    </location>
</feature>
<dbReference type="Gene3D" id="1.10.3720.10">
    <property type="entry name" value="MetI-like"/>
    <property type="match status" value="1"/>
</dbReference>
<dbReference type="InterPro" id="IPR035906">
    <property type="entry name" value="MetI-like_sf"/>
</dbReference>
<name>A0A1H2SVJ4_9RHOB</name>
<dbReference type="CDD" id="cd06261">
    <property type="entry name" value="TM_PBP2"/>
    <property type="match status" value="1"/>
</dbReference>
<proteinExistence type="inferred from homology"/>
<keyword evidence="4 6" id="KW-1133">Transmembrane helix</keyword>
<evidence type="ECO:0000256" key="5">
    <source>
        <dbReference type="ARBA" id="ARBA00023136"/>
    </source>
</evidence>
<dbReference type="Pfam" id="PF00528">
    <property type="entry name" value="BPD_transp_1"/>
    <property type="match status" value="1"/>
</dbReference>
<keyword evidence="2 6" id="KW-0813">Transport</keyword>
<evidence type="ECO:0000313" key="9">
    <source>
        <dbReference type="Proteomes" id="UP000182944"/>
    </source>
</evidence>
<evidence type="ECO:0000259" key="7">
    <source>
        <dbReference type="PROSITE" id="PS50928"/>
    </source>
</evidence>
<feature type="transmembrane region" description="Helical" evidence="6">
    <location>
        <begin position="48"/>
        <end position="74"/>
    </location>
</feature>
<keyword evidence="9" id="KW-1185">Reference proteome</keyword>
<evidence type="ECO:0000256" key="3">
    <source>
        <dbReference type="ARBA" id="ARBA00022692"/>
    </source>
</evidence>
<feature type="transmembrane region" description="Helical" evidence="6">
    <location>
        <begin position="336"/>
        <end position="356"/>
    </location>
</feature>
<dbReference type="GO" id="GO:0031460">
    <property type="term" value="P:glycine betaine transport"/>
    <property type="evidence" value="ECO:0007669"/>
    <property type="project" value="TreeGrafter"/>
</dbReference>
<organism evidence="8 9">
    <name type="scientific">Paracoccus sanguinis</name>
    <dbReference type="NCBI Taxonomy" id="1545044"/>
    <lineage>
        <taxon>Bacteria</taxon>
        <taxon>Pseudomonadati</taxon>
        <taxon>Pseudomonadota</taxon>
        <taxon>Alphaproteobacteria</taxon>
        <taxon>Rhodobacterales</taxon>
        <taxon>Paracoccaceae</taxon>
        <taxon>Paracoccus</taxon>
    </lineage>
</organism>
<dbReference type="GO" id="GO:0005886">
    <property type="term" value="C:plasma membrane"/>
    <property type="evidence" value="ECO:0007669"/>
    <property type="project" value="UniProtKB-SubCell"/>
</dbReference>
<dbReference type="PANTHER" id="PTHR30177">
    <property type="entry name" value="GLYCINE BETAINE/L-PROLINE TRANSPORT SYSTEM PERMEASE PROTEIN PROW"/>
    <property type="match status" value="1"/>
</dbReference>
<feature type="transmembrane region" description="Helical" evidence="6">
    <location>
        <begin position="187"/>
        <end position="211"/>
    </location>
</feature>
<sequence>MTTIAAEGARGPARALSLPGTVAAVIGLVGLALPFAQVRPNRIAAGEAVGLAGALGPAGGVALAGFAVVLLAAASRRLPGGWRAGLGGGGVILAALALGRVAATLTAEAGALSRVGPGAGFWMLLLALGLIMADGVHRLGPGPRGRWALLVLAVAAVGVLVGSGALDQVSVMREYAVRAAQFQREALRHLLLAFASLGAALVVGLPLGILAHAVPRLRAGVLGVLDVVQTIPSLALFGLMIPLFGWVAANVPGAAAAGIAGIGVFPALVALFLYSLLPVVANMVVGLDGVAPGVREAAAGLGMTRAQALWQVHLPLTLPVVLAAVRIVLVQNIGLAVIAGLIGGGGFGTFVFQGLNQTAMDLILLGALPTIALALVAGIALDIAVAQLDPARAGDGGGDGAGTGSERG</sequence>
<accession>A0A1H2SVJ4</accession>
<comment type="subcellular location">
    <subcellularLocation>
        <location evidence="1 6">Cell membrane</location>
        <topology evidence="1 6">Multi-pass membrane protein</topology>
    </subcellularLocation>
</comment>
<dbReference type="EMBL" id="FNNA01000001">
    <property type="protein sequence ID" value="SDW35600.1"/>
    <property type="molecule type" value="Genomic_DNA"/>
</dbReference>
<dbReference type="STRING" id="1545044.SAMN05444276_101752"/>
<dbReference type="RefSeq" id="WP_231572770.1">
    <property type="nucleotide sequence ID" value="NZ_FNNA01000001.1"/>
</dbReference>
<keyword evidence="5 6" id="KW-0472">Membrane</keyword>
<gene>
    <name evidence="8" type="ORF">SAMN05444276_101752</name>
</gene>
<evidence type="ECO:0000256" key="4">
    <source>
        <dbReference type="ARBA" id="ARBA00022989"/>
    </source>
</evidence>
<feature type="transmembrane region" description="Helical" evidence="6">
    <location>
        <begin position="80"/>
        <end position="103"/>
    </location>
</feature>
<reference evidence="9" key="1">
    <citation type="submission" date="2016-10" db="EMBL/GenBank/DDBJ databases">
        <authorList>
            <person name="Varghese N."/>
            <person name="Submissions S."/>
        </authorList>
    </citation>
    <scope>NUCLEOTIDE SEQUENCE [LARGE SCALE GENOMIC DNA]</scope>
    <source>
        <strain evidence="9">DSM 29303</strain>
    </source>
</reference>
<dbReference type="PANTHER" id="PTHR30177:SF30">
    <property type="entry name" value="GLYCINE BETAINE UPTAKE SYSTEM PERMEASE PROTEIN YEHY"/>
    <property type="match status" value="1"/>
</dbReference>
<dbReference type="PROSITE" id="PS50928">
    <property type="entry name" value="ABC_TM1"/>
    <property type="match status" value="1"/>
</dbReference>
<feature type="transmembrane region" description="Helical" evidence="6">
    <location>
        <begin position="362"/>
        <end position="385"/>
    </location>
</feature>
<protein>
    <submittedName>
        <fullName evidence="8">Osmoprotectant transport system permease protein</fullName>
    </submittedName>
</protein>
<feature type="transmembrane region" description="Helical" evidence="6">
    <location>
        <begin position="115"/>
        <end position="133"/>
    </location>
</feature>
<evidence type="ECO:0000313" key="8">
    <source>
        <dbReference type="EMBL" id="SDW35600.1"/>
    </source>
</evidence>
<dbReference type="AlphaFoldDB" id="A0A1H2SVJ4"/>
<keyword evidence="3 6" id="KW-0812">Transmembrane</keyword>
<feature type="transmembrane region" description="Helical" evidence="6">
    <location>
        <begin position="231"/>
        <end position="249"/>
    </location>
</feature>